<dbReference type="GO" id="GO:0005524">
    <property type="term" value="F:ATP binding"/>
    <property type="evidence" value="ECO:0007669"/>
    <property type="project" value="UniProtKB-KW"/>
</dbReference>
<name>A0ABV1H564_9FIRM</name>
<dbReference type="SUPFAM" id="SSF55874">
    <property type="entry name" value="ATPase domain of HSP90 chaperone/DNA topoisomerase II/histidine kinase"/>
    <property type="match status" value="1"/>
</dbReference>
<dbReference type="Proteomes" id="UP001546774">
    <property type="component" value="Unassembled WGS sequence"/>
</dbReference>
<protein>
    <submittedName>
        <fullName evidence="1">ATP-binding protein</fullName>
    </submittedName>
</protein>
<keyword evidence="2" id="KW-1185">Reference proteome</keyword>
<dbReference type="Gene3D" id="3.30.565.10">
    <property type="entry name" value="Histidine kinase-like ATPase, C-terminal domain"/>
    <property type="match status" value="1"/>
</dbReference>
<keyword evidence="1" id="KW-0067">ATP-binding</keyword>
<comment type="caution">
    <text evidence="1">The sequence shown here is derived from an EMBL/GenBank/DDBJ whole genome shotgun (WGS) entry which is preliminary data.</text>
</comment>
<organism evidence="1 2">
    <name type="scientific">Lachnospira intestinalis</name>
    <dbReference type="NCBI Taxonomy" id="3133158"/>
    <lineage>
        <taxon>Bacteria</taxon>
        <taxon>Bacillati</taxon>
        <taxon>Bacillota</taxon>
        <taxon>Clostridia</taxon>
        <taxon>Lachnospirales</taxon>
        <taxon>Lachnospiraceae</taxon>
        <taxon>Lachnospira</taxon>
    </lineage>
</organism>
<accession>A0ABV1H564</accession>
<keyword evidence="1" id="KW-0547">Nucleotide-binding</keyword>
<dbReference type="EMBL" id="JBBMFS010000005">
    <property type="protein sequence ID" value="MEQ2554847.1"/>
    <property type="molecule type" value="Genomic_DNA"/>
</dbReference>
<proteinExistence type="predicted"/>
<sequence>MKTFEIPKYLNLDGDSFEYLAELQNNILVNQYEEVVLDFYDCEYTNAAFTAFIGALMKICESQNIPIKLRSKKGSKVNQYFKRSGLYNYLVEDEKKYINDNAIPFRKISLDDDCIIDYIEKILSLAPITLTSKCKQQLFKNIFEIFNNSVDHSEAQMGVFSCGHWMPNKKELVFSIYDTGKGIPKLIKSKVDETFTSETALKWALVRGNSTKQLNGGAPRGLGLSDLIDFINLNNGSIQIMSNDILYENKKGKESIKKLQNSIIGTLISIKIVADYEHIYISKREDR</sequence>
<dbReference type="InterPro" id="IPR036890">
    <property type="entry name" value="HATPase_C_sf"/>
</dbReference>
<gene>
    <name evidence="1" type="ORF">WMO37_07420</name>
</gene>
<evidence type="ECO:0000313" key="2">
    <source>
        <dbReference type="Proteomes" id="UP001546774"/>
    </source>
</evidence>
<reference evidence="1" key="1">
    <citation type="submission" date="2024-03" db="EMBL/GenBank/DDBJ databases">
        <title>Human intestinal bacterial collection.</title>
        <authorList>
            <person name="Pauvert C."/>
            <person name="Hitch T.C.A."/>
            <person name="Clavel T."/>
        </authorList>
    </citation>
    <scope>NUCLEOTIDE SEQUENCE [LARGE SCALE GENOMIC DNA]</scope>
    <source>
        <strain evidence="1">CLA-AA-H89B</strain>
    </source>
</reference>
<evidence type="ECO:0000313" key="1">
    <source>
        <dbReference type="EMBL" id="MEQ2554847.1"/>
    </source>
</evidence>